<dbReference type="Proteomes" id="UP001234297">
    <property type="component" value="Chromosome 1"/>
</dbReference>
<accession>A0ACC2MU71</accession>
<evidence type="ECO:0000313" key="2">
    <source>
        <dbReference type="Proteomes" id="UP001234297"/>
    </source>
</evidence>
<dbReference type="EMBL" id="CM056809">
    <property type="protein sequence ID" value="KAJ8649316.1"/>
    <property type="molecule type" value="Genomic_DNA"/>
</dbReference>
<name>A0ACC2MU71_PERAE</name>
<keyword evidence="2" id="KW-1185">Reference proteome</keyword>
<evidence type="ECO:0000313" key="1">
    <source>
        <dbReference type="EMBL" id="KAJ8649316.1"/>
    </source>
</evidence>
<comment type="caution">
    <text evidence="1">The sequence shown here is derived from an EMBL/GenBank/DDBJ whole genome shotgun (WGS) entry which is preliminary data.</text>
</comment>
<gene>
    <name evidence="1" type="ORF">MRB53_002339</name>
</gene>
<proteinExistence type="predicted"/>
<organism evidence="1 2">
    <name type="scientific">Persea americana</name>
    <name type="common">Avocado</name>
    <dbReference type="NCBI Taxonomy" id="3435"/>
    <lineage>
        <taxon>Eukaryota</taxon>
        <taxon>Viridiplantae</taxon>
        <taxon>Streptophyta</taxon>
        <taxon>Embryophyta</taxon>
        <taxon>Tracheophyta</taxon>
        <taxon>Spermatophyta</taxon>
        <taxon>Magnoliopsida</taxon>
        <taxon>Magnoliidae</taxon>
        <taxon>Laurales</taxon>
        <taxon>Lauraceae</taxon>
        <taxon>Persea</taxon>
    </lineage>
</organism>
<protein>
    <submittedName>
        <fullName evidence="1">Uncharacterized protein</fullName>
    </submittedName>
</protein>
<reference evidence="1 2" key="1">
    <citation type="journal article" date="2022" name="Hortic Res">
        <title>A haplotype resolved chromosomal level avocado genome allows analysis of novel avocado genes.</title>
        <authorList>
            <person name="Nath O."/>
            <person name="Fletcher S.J."/>
            <person name="Hayward A."/>
            <person name="Shaw L.M."/>
            <person name="Masouleh A.K."/>
            <person name="Furtado A."/>
            <person name="Henry R.J."/>
            <person name="Mitter N."/>
        </authorList>
    </citation>
    <scope>NUCLEOTIDE SEQUENCE [LARGE SCALE GENOMIC DNA]</scope>
    <source>
        <strain evidence="2">cv. Hass</strain>
    </source>
</reference>
<sequence>MKWASLLKDIKDKVRISPSPSPPATSSATTHFEEALDRREKHELELEFKRYWEEFRSSTSEKEKEAALNMAVDVFCRIMKQLPNLAHSINTLVETHIFSFVVGRAFVTDVEKLKISSKTRSLPVQKLLSFFSEVTKDGISPGSNLLYAVEVLVSGPTNKQSLLDSGILCCLIHILKSLLTADEDNQSQPPINLGKSILFEKGPAKDTLQRRRLEVEGSIVHIMKALSSHPLAAQSLTEDDSLQVLFEMIKSGSLTAFALFKEGLVSLHAIQLHRHAMQILGLLLANDKGSAAKYIRKHQLIKVLLTAVKDFNPDSGDSTYTMGIIDLLLECVQVSYRPEAGSIRLRDDICNAHGYQFLVQFALTLCTLHKNRVSPSANFQNTEEYSASDDFNTSSSGARQVHIGKGNSPQPCLSPSFSRLLDVLVDLAQSGPMDRTVSPKGKGSKSTTSYASGQCSSRTLSSGRTDDEISKQGNTKVVDIEAVHVLQDIFLKADCIAVQSEVLSRICKIYSSHLENYSICQQLRTVPLFILNMDEFSPLLQELILKVLEHAVTVLSCDPEQELLSLCCLLQQPKISSELKYTILSFFVKLLSFDHKYKKVVREVGFLDFLLDDLKQHKFLFGTNEHNKNPGLLERKSRASSFKNQMSNQDATVSSATEMVPSSGKFLVFENEPTISVAWECLVSLLKKSEANQSSFRSSDGPTIVLPFLASDTHRSGALRILSCLITEDASQAHPEELGALIEALKSEMVTSVLGSQYKLQNDAKYDTFGALWRILGANSSARMVFGEATGFSLLLTTLHSFQSDGGPDSQATLMAHMKVFRFLLRVVTCGVSNNAMNRLRLHTIISSQTFYDLLFESGLVCVDCEKQIIQLLLELALELVVPPSSSQVDSSLSFDNIEEGSTNILTSSSGTFRPDKEWVYNAGAVGVLIRTLLLFTPKVQLEVLNVIEKLACAGPFNQENLTSAGCLRLLLETIHPFLMGSSLLLTHALRIVEVLGAYRMSSSELRFLIRYIFRMKLINSGHILVDTMERLVRMGNMTSESVPLAPFVEMDLSKIGHASVQVSLGERTWPPNAGYSFVCWFQFHNFLTSQQTKEPEQSSGEHVLRIFSVGAIDDGNTCYVELYLHDNGVLTLATSNTCSLSFSGLELEEGRWHHLAVVHSKPSTLAGLFQASMAYLYFDGYLRHAGKLGYSPSPVGKPLQVTIGTPVTSARVAQLSWRFRCCYLFEEVLSSGSICFMYILGRGYRGLFLDTDLLQFVPKQACGGVSMAILDSLDTELPLTSNIQKLDGAGSTKSDGSGIVWDLERLANLSLQLTGRRLICAFDGTYSEALWASGTSSMLNLVDPLSAAASLIGGIPRIGRLHGDIYICSQCVIGDSIRTVGGMPVVLALVQTSETKGMLHMALALLECVLKQSPSNVHDMQAYRGYHLLALFLQRKMSLFDMRALEIFFQIAACEASFSEPQKLHGILTVASPVGAIPEANYDYFSSPKFTDELLSVGSRGDLDDFSLVKDSFSQVSELDNGDIHAGTSNCIVLSNADMVEHVLLDWTLWVNAPVSIQIALVGFLEQLVSIHWYRNHNLTILRQIKLVEHLLVTMQREDVEVPVLEKLVVLLSIVLKDGFLASELEHVVRFVIMTFDPPEPSMHDYYILRESMGKHVIVRNMLLEILIDLQMAITSQELLEQWHKIVSSKLVTYFLDEAIHPTSMRWVMTLIGICLTSSPTYALKFSSGGGYRGLTCVLRCFFDCPEIYYILFCLIFDKPVYPRLPEVRMLDFHALVQSDGSYGELKFVELLESVIAMAKSTFDRLSMQSMLAHQTGNFSKVSASLVADLVEETTDMSGELQGEALMHKTYAARLMGGEAASPAAATSVLRFMVDLAKMYPPFSAVCRRPEFLESCVDLYFSCVRASFAVKMLKDLSIRMSNEKNNSDDNHKLVNSFSPNNQEKSAKMQKSTSTEDILALQNNLEDDKAEKQTRRESGRTVQNFECESFEEMSQGSDLHTVSMTSDATSVRDSFRSLSINLPDPPFLSRKSNMKLVQTSSSPMPALASWPGSTGKDETKAHLGTGSSVESSVSMNGFDASQDLKSHSHGPSSINTFFSINQKLLLEIDSSCYGGGPCSAGATAVLDFIAGVLADIVSEQIKATQIVESILESVPLYVDGDSALVFQGLCLGRLMNFLDRRLLRDEEEDEQKLDKGRWSVNLDTLCWMIVDRVYMGAFPQPDGVLRTLEFLLSMLQLANKEGRIEEAAPAGKGLLSITRVSRQLESYIHTILKNTNRMILYFFLPSFLIAIGEEDFLSCLGLQIEPRKPIPIGPSPDGSAIDICTVLQLLTANKRLILCPSNPDNDLTCCLCINLISLLRSQRRSAQCMSMDIIKYLLLHRNAAIKDFLVIKQNRGQDLDVLHGGFEKLLTVSSSSFLEWFRSAEQTVNKVLEQNAGLIWVQYIAASAKFPGVKMEAMEGRRKRDMGRRSQDVMKLDLKNLEQMTERRSAVQLVRDEMSAELRFVRQDKYGWVLHAESEWQTHLQELVHERGIFPIRNSSILEPEWQLCPIEGPYRMRKKLERCKLKADAIQNAFNEQFELGESMLSKERKGNSIAFSDTDSDSFFHLLFDGTRPKCFDGDDYEESSFHDVVDFEERAPTSAQISGWSNDQCSSVNETSHHSVQELGNKSSVVSLQITEITNLRSDLGSQLESSSVRSYDSKGAEDKSDREARDNGDYLIRPYLKPHEKIKYKYNCERVVGLDKHDGIFLIGELCLYVIENFYIDNSGCICEKECGDEPSVIDQALGVKKDISAETEFLPKAQSSLQVVTVKACFGGRAWAYNGGAWGKQKAFTCGVLPHLWHMWKLDSVHEILKRDYQLRPVAIEIFSMDGCNDLLVFHKKEREEVFKILVSMNLPRNSLLDTTISGSSKQDSNEGSRLFKIMAKSFSKRWQNGEISNFQYLMHLNTLAGRGYNDLTQYPVFPWVLSDYESESLDLEDPKTFRKLDKPMGCQTEDGEEEFKKRYESWDDPDVPKFHYGSHYSSAGIVLFYLLRLAPFSAENLKLQGGQFDHADRLFSNVRDTWLSASGKGNTSDVKELIPEFFYMPEFLENRFNLDLGEKQSGEKVGDVSLPPWARGSPREFIMKHRAALESIYVSENLHHWIDLIFGYKQRGKGAKEAVNVFYHYTYEGSVDIDAVSDPAMKASILAQINHFGQTPKQLFLKPHVKRQSNRKLPPHPLRHSIYLVSQEIRRSSSPIAQIVTINEKIILGSRNNLLKPRSYTKYISWGFPDRSLRFMSYDQEKLLSTHESLHGGNQIQCARISHDGHILVTGGDDGVVSVWRISQKGSARNQQNLHLKRSLCAHTAKITCLYVSQPYTLIVSGSDDCTVILWDLSSLVFVKQLPEFPAPISAIYMNDLTGEIVTAAGIILAIWSINGDCLAMVNTSQLPSDLILSVTNTTFSDWLETNWFVTGHQSGAIKVWHMVHCSDEVIGQRRMDISGTGELTLSSKAPEYRLALQKVLKYHNHSVTALHLASDLKQLLSGDSGGHLISWTIPDEILRASFSQG</sequence>